<gene>
    <name evidence="1" type="ORF">NCTC11951_01458</name>
</gene>
<accession>A0A448JCD3</accession>
<evidence type="ECO:0000313" key="2">
    <source>
        <dbReference type="Proteomes" id="UP000275504"/>
    </source>
</evidence>
<sequence>MQYKILENNRIASKGYAMLTRMQNLRPLSLVVMLLAIMIF</sequence>
<dbReference type="AlphaFoldDB" id="A0A448JCD3"/>
<name>A0A448JCD3_CAMJU</name>
<dbReference type="EMBL" id="LR134359">
    <property type="protein sequence ID" value="VEG62327.1"/>
    <property type="molecule type" value="Genomic_DNA"/>
</dbReference>
<protein>
    <submittedName>
        <fullName evidence="1">Oxidoreductase, zinc-binding dehydrogenase family</fullName>
    </submittedName>
</protein>
<evidence type="ECO:0000313" key="1">
    <source>
        <dbReference type="EMBL" id="VEG62327.1"/>
    </source>
</evidence>
<organism evidence="1 2">
    <name type="scientific">Campylobacter jejuni subsp. doylei</name>
    <dbReference type="NCBI Taxonomy" id="32021"/>
    <lineage>
        <taxon>Bacteria</taxon>
        <taxon>Pseudomonadati</taxon>
        <taxon>Campylobacterota</taxon>
        <taxon>Epsilonproteobacteria</taxon>
        <taxon>Campylobacterales</taxon>
        <taxon>Campylobacteraceae</taxon>
        <taxon>Campylobacter</taxon>
    </lineage>
</organism>
<dbReference type="Proteomes" id="UP000275504">
    <property type="component" value="Chromosome"/>
</dbReference>
<reference evidence="1 2" key="1">
    <citation type="submission" date="2018-12" db="EMBL/GenBank/DDBJ databases">
        <authorList>
            <consortium name="Pathogen Informatics"/>
        </authorList>
    </citation>
    <scope>NUCLEOTIDE SEQUENCE [LARGE SCALE GENOMIC DNA]</scope>
    <source>
        <strain evidence="1 2">NCTC11951</strain>
    </source>
</reference>
<proteinExistence type="predicted"/>